<name>A0A8H7QEV2_9FUNG</name>
<dbReference type="Proteomes" id="UP000650833">
    <property type="component" value="Unassembled WGS sequence"/>
</dbReference>
<protein>
    <submittedName>
        <fullName evidence="1">Uncharacterized protein</fullName>
    </submittedName>
</protein>
<dbReference type="EMBL" id="JAEPRC010000974">
    <property type="protein sequence ID" value="KAG2190408.1"/>
    <property type="molecule type" value="Genomic_DNA"/>
</dbReference>
<gene>
    <name evidence="1" type="ORF">INT46_002199</name>
</gene>
<organism evidence="1 2">
    <name type="scientific">Mucor plumbeus</name>
    <dbReference type="NCBI Taxonomy" id="97098"/>
    <lineage>
        <taxon>Eukaryota</taxon>
        <taxon>Fungi</taxon>
        <taxon>Fungi incertae sedis</taxon>
        <taxon>Mucoromycota</taxon>
        <taxon>Mucoromycotina</taxon>
        <taxon>Mucoromycetes</taxon>
        <taxon>Mucorales</taxon>
        <taxon>Mucorineae</taxon>
        <taxon>Mucoraceae</taxon>
        <taxon>Mucor</taxon>
    </lineage>
</organism>
<comment type="caution">
    <text evidence="1">The sequence shown here is derived from an EMBL/GenBank/DDBJ whole genome shotgun (WGS) entry which is preliminary data.</text>
</comment>
<dbReference type="Gene3D" id="3.40.50.300">
    <property type="entry name" value="P-loop containing nucleotide triphosphate hydrolases"/>
    <property type="match status" value="1"/>
</dbReference>
<dbReference type="InterPro" id="IPR027417">
    <property type="entry name" value="P-loop_NTPase"/>
</dbReference>
<accession>A0A8H7QEV2</accession>
<proteinExistence type="predicted"/>
<dbReference type="AlphaFoldDB" id="A0A8H7QEV2"/>
<dbReference type="OrthoDB" id="47330at2759"/>
<keyword evidence="2" id="KW-1185">Reference proteome</keyword>
<sequence>MLRLSQRAINTTTRRQLHTNIERRVLTNKPLVGNVKNTSLLVVALKRQPMISMYYGAKRFYNGGTPGQGGQGFKLNPNQEQEQQKPLEQFGIDLTAMAEKGKLDPVIGRDEEIRRTLEV</sequence>
<reference evidence="1" key="1">
    <citation type="submission" date="2020-12" db="EMBL/GenBank/DDBJ databases">
        <title>Metabolic potential, ecology and presence of endohyphal bacteria is reflected in genomic diversity of Mucoromycotina.</title>
        <authorList>
            <person name="Muszewska A."/>
            <person name="Okrasinska A."/>
            <person name="Steczkiewicz K."/>
            <person name="Drgas O."/>
            <person name="Orlowska M."/>
            <person name="Perlinska-Lenart U."/>
            <person name="Aleksandrzak-Piekarczyk T."/>
            <person name="Szatraj K."/>
            <person name="Zielenkiewicz U."/>
            <person name="Pilsyk S."/>
            <person name="Malc E."/>
            <person name="Mieczkowski P."/>
            <person name="Kruszewska J.S."/>
            <person name="Biernat P."/>
            <person name="Pawlowska J."/>
        </authorList>
    </citation>
    <scope>NUCLEOTIDE SEQUENCE</scope>
    <source>
        <strain evidence="1">CBS 226.32</strain>
    </source>
</reference>
<evidence type="ECO:0000313" key="1">
    <source>
        <dbReference type="EMBL" id="KAG2190408.1"/>
    </source>
</evidence>
<evidence type="ECO:0000313" key="2">
    <source>
        <dbReference type="Proteomes" id="UP000650833"/>
    </source>
</evidence>